<evidence type="ECO:0000259" key="1">
    <source>
        <dbReference type="Pfam" id="PF07587"/>
    </source>
</evidence>
<dbReference type="EMBL" id="BARS01044993">
    <property type="protein sequence ID" value="GAG41283.1"/>
    <property type="molecule type" value="Genomic_DNA"/>
</dbReference>
<gene>
    <name evidence="2" type="ORF">S01H1_67900</name>
</gene>
<dbReference type="PANTHER" id="PTHR35889:SF3">
    <property type="entry name" value="F-BOX DOMAIN-CONTAINING PROTEIN"/>
    <property type="match status" value="1"/>
</dbReference>
<dbReference type="InterPro" id="IPR022655">
    <property type="entry name" value="DUF1553"/>
</dbReference>
<feature type="non-terminal residue" evidence="2">
    <location>
        <position position="1"/>
    </location>
</feature>
<proteinExistence type="predicted"/>
<feature type="domain" description="DUF1553" evidence="1">
    <location>
        <begin position="1"/>
        <end position="173"/>
    </location>
</feature>
<dbReference type="Pfam" id="PF07587">
    <property type="entry name" value="PSD1"/>
    <property type="match status" value="1"/>
</dbReference>
<evidence type="ECO:0000313" key="2">
    <source>
        <dbReference type="EMBL" id="GAG41283.1"/>
    </source>
</evidence>
<comment type="caution">
    <text evidence="2">The sequence shown here is derived from an EMBL/GenBank/DDBJ whole genome shotgun (WGS) entry which is preliminary data.</text>
</comment>
<accession>X0XXG5</accession>
<protein>
    <recommendedName>
        <fullName evidence="1">DUF1553 domain-containing protein</fullName>
    </recommendedName>
</protein>
<dbReference type="AlphaFoldDB" id="X0XXG5"/>
<name>X0XXG5_9ZZZZ</name>
<organism evidence="2">
    <name type="scientific">marine sediment metagenome</name>
    <dbReference type="NCBI Taxonomy" id="412755"/>
    <lineage>
        <taxon>unclassified sequences</taxon>
        <taxon>metagenomes</taxon>
        <taxon>ecological metagenomes</taxon>
    </lineage>
</organism>
<sequence length="212" mass="24073">FQMSSLASTNAAEVDPQNRLLHRYPARRLDAEAIRDSVLVASGRFDQTLFGLSIHPYRAHTNADRRLFLGPLDGQGRRSIYTKVNLMEEPPFLGAFNLAGGKVTQGRRDVTNVPTQALAMLNDPFVIQQADFWSERLTEHHGNDSVPARIRAMFQKAFGRRPSGAEERDFEQLVQELAKLHRVQPEDVLASRLIWKDISHVVFNLREFISIP</sequence>
<dbReference type="PANTHER" id="PTHR35889">
    <property type="entry name" value="CYCLOINULO-OLIGOSACCHARIDE FRUCTANOTRANSFERASE-RELATED"/>
    <property type="match status" value="1"/>
</dbReference>
<reference evidence="2" key="1">
    <citation type="journal article" date="2014" name="Front. Microbiol.">
        <title>High frequency of phylogenetically diverse reductive dehalogenase-homologous genes in deep subseafloor sedimentary metagenomes.</title>
        <authorList>
            <person name="Kawai M."/>
            <person name="Futagami T."/>
            <person name="Toyoda A."/>
            <person name="Takaki Y."/>
            <person name="Nishi S."/>
            <person name="Hori S."/>
            <person name="Arai W."/>
            <person name="Tsubouchi T."/>
            <person name="Morono Y."/>
            <person name="Uchiyama I."/>
            <person name="Ito T."/>
            <person name="Fujiyama A."/>
            <person name="Inagaki F."/>
            <person name="Takami H."/>
        </authorList>
    </citation>
    <scope>NUCLEOTIDE SEQUENCE</scope>
    <source>
        <strain evidence="2">Expedition CK06-06</strain>
    </source>
</reference>